<dbReference type="InterPro" id="IPR011991">
    <property type="entry name" value="ArsR-like_HTH"/>
</dbReference>
<comment type="caution">
    <text evidence="5">The sequence shown here is derived from an EMBL/GenBank/DDBJ whole genome shotgun (WGS) entry which is preliminary data.</text>
</comment>
<dbReference type="PANTHER" id="PTHR30154">
    <property type="entry name" value="LEUCINE-RESPONSIVE REGULATORY PROTEIN"/>
    <property type="match status" value="1"/>
</dbReference>
<dbReference type="Pfam" id="PF13412">
    <property type="entry name" value="HTH_24"/>
    <property type="match status" value="1"/>
</dbReference>
<keyword evidence="6" id="KW-1185">Reference proteome</keyword>
<evidence type="ECO:0000313" key="5">
    <source>
        <dbReference type="EMBL" id="THJ31683.1"/>
    </source>
</evidence>
<dbReference type="InterPro" id="IPR036390">
    <property type="entry name" value="WH_DNA-bd_sf"/>
</dbReference>
<name>A0A4S5BL39_9BURK</name>
<dbReference type="PROSITE" id="PS50956">
    <property type="entry name" value="HTH_ASNC_2"/>
    <property type="match status" value="1"/>
</dbReference>
<keyword evidence="2" id="KW-0238">DNA-binding</keyword>
<dbReference type="InterPro" id="IPR019888">
    <property type="entry name" value="Tscrpt_reg_AsnC-like"/>
</dbReference>
<reference evidence="5 6" key="1">
    <citation type="submission" date="2019-04" db="EMBL/GenBank/DDBJ databases">
        <title>Lampropedia sp YIM MLB12 draf genome.</title>
        <authorList>
            <person name="Wang Y.-X."/>
        </authorList>
    </citation>
    <scope>NUCLEOTIDE SEQUENCE [LARGE SCALE GENOMIC DNA]</scope>
    <source>
        <strain evidence="5 6">YIM MLB12</strain>
    </source>
</reference>
<dbReference type="CDD" id="cd00090">
    <property type="entry name" value="HTH_ARSR"/>
    <property type="match status" value="1"/>
</dbReference>
<proteinExistence type="predicted"/>
<feature type="domain" description="HTH asnC-type" evidence="4">
    <location>
        <begin position="5"/>
        <end position="66"/>
    </location>
</feature>
<dbReference type="GO" id="GO:0006355">
    <property type="term" value="P:regulation of DNA-templated transcription"/>
    <property type="evidence" value="ECO:0007669"/>
    <property type="project" value="UniProtKB-ARBA"/>
</dbReference>
<evidence type="ECO:0000256" key="1">
    <source>
        <dbReference type="ARBA" id="ARBA00023015"/>
    </source>
</evidence>
<protein>
    <submittedName>
        <fullName evidence="5">Lrp/AsnC family transcriptional regulator</fullName>
    </submittedName>
</protein>
<dbReference type="InterPro" id="IPR011008">
    <property type="entry name" value="Dimeric_a/b-barrel"/>
</dbReference>
<evidence type="ECO:0000256" key="2">
    <source>
        <dbReference type="ARBA" id="ARBA00023125"/>
    </source>
</evidence>
<dbReference type="AlphaFoldDB" id="A0A4S5BL39"/>
<accession>A0A4S5BL39</accession>
<dbReference type="SUPFAM" id="SSF54909">
    <property type="entry name" value="Dimeric alpha+beta barrel"/>
    <property type="match status" value="1"/>
</dbReference>
<gene>
    <name evidence="5" type="ORF">E8K88_14500</name>
</gene>
<keyword evidence="1" id="KW-0805">Transcription regulation</keyword>
<evidence type="ECO:0000313" key="6">
    <source>
        <dbReference type="Proteomes" id="UP000306236"/>
    </source>
</evidence>
<organism evidence="5 6">
    <name type="scientific">Lampropedia aestuarii</name>
    <dbReference type="NCBI Taxonomy" id="2562762"/>
    <lineage>
        <taxon>Bacteria</taxon>
        <taxon>Pseudomonadati</taxon>
        <taxon>Pseudomonadota</taxon>
        <taxon>Betaproteobacteria</taxon>
        <taxon>Burkholderiales</taxon>
        <taxon>Comamonadaceae</taxon>
        <taxon>Lampropedia</taxon>
    </lineage>
</organism>
<evidence type="ECO:0000256" key="3">
    <source>
        <dbReference type="ARBA" id="ARBA00023163"/>
    </source>
</evidence>
<dbReference type="Pfam" id="PF01037">
    <property type="entry name" value="AsnC_trans_reg"/>
    <property type="match status" value="1"/>
</dbReference>
<dbReference type="Gene3D" id="3.30.70.920">
    <property type="match status" value="1"/>
</dbReference>
<dbReference type="GO" id="GO:0005829">
    <property type="term" value="C:cytosol"/>
    <property type="evidence" value="ECO:0007669"/>
    <property type="project" value="TreeGrafter"/>
</dbReference>
<evidence type="ECO:0000259" key="4">
    <source>
        <dbReference type="PROSITE" id="PS50956"/>
    </source>
</evidence>
<dbReference type="SMART" id="SM00344">
    <property type="entry name" value="HTH_ASNC"/>
    <property type="match status" value="1"/>
</dbReference>
<dbReference type="Gene3D" id="1.10.10.10">
    <property type="entry name" value="Winged helix-like DNA-binding domain superfamily/Winged helix DNA-binding domain"/>
    <property type="match status" value="1"/>
</dbReference>
<dbReference type="OrthoDB" id="8526125at2"/>
<dbReference type="RefSeq" id="WP_136407391.1">
    <property type="nucleotide sequence ID" value="NZ_SSWX01000021.1"/>
</dbReference>
<dbReference type="InterPro" id="IPR036388">
    <property type="entry name" value="WH-like_DNA-bd_sf"/>
</dbReference>
<dbReference type="InterPro" id="IPR019887">
    <property type="entry name" value="Tscrpt_reg_AsnC/Lrp_C"/>
</dbReference>
<dbReference type="PRINTS" id="PR00033">
    <property type="entry name" value="HTHASNC"/>
</dbReference>
<dbReference type="EMBL" id="SSWX01000021">
    <property type="protein sequence ID" value="THJ31683.1"/>
    <property type="molecule type" value="Genomic_DNA"/>
</dbReference>
<keyword evidence="3" id="KW-0804">Transcription</keyword>
<dbReference type="InterPro" id="IPR000485">
    <property type="entry name" value="AsnC-type_HTH_dom"/>
</dbReference>
<sequence length="163" mass="18327">MHNDLDDIDLRILRILQADARITSSDLAQQVHLSQSPCWKRVKRLEKMGLVSGYHAGLNRRALGWGMMAFVMVEIEKQDDSSSSAFIQAVQAMEEVVMFHGIAGPQDFMLVVVARDLDDYGQLLQRQLHRLPGVRRVSSFLSLEEFKGQLHHMPIPAAAAAPH</sequence>
<dbReference type="GO" id="GO:0043200">
    <property type="term" value="P:response to amino acid"/>
    <property type="evidence" value="ECO:0007669"/>
    <property type="project" value="TreeGrafter"/>
</dbReference>
<dbReference type="PANTHER" id="PTHR30154:SF34">
    <property type="entry name" value="TRANSCRIPTIONAL REGULATOR AZLB"/>
    <property type="match status" value="1"/>
</dbReference>
<dbReference type="GO" id="GO:0043565">
    <property type="term" value="F:sequence-specific DNA binding"/>
    <property type="evidence" value="ECO:0007669"/>
    <property type="project" value="InterPro"/>
</dbReference>
<dbReference type="Proteomes" id="UP000306236">
    <property type="component" value="Unassembled WGS sequence"/>
</dbReference>
<dbReference type="SUPFAM" id="SSF46785">
    <property type="entry name" value="Winged helix' DNA-binding domain"/>
    <property type="match status" value="1"/>
</dbReference>